<keyword evidence="3" id="KW-1185">Reference proteome</keyword>
<dbReference type="EMBL" id="VJZN01000009">
    <property type="protein sequence ID" value="TRX07165.1"/>
    <property type="molecule type" value="Genomic_DNA"/>
</dbReference>
<evidence type="ECO:0000313" key="4">
    <source>
        <dbReference type="Proteomes" id="UP000318669"/>
    </source>
</evidence>
<evidence type="ECO:0000313" key="3">
    <source>
        <dbReference type="Proteomes" id="UP000318528"/>
    </source>
</evidence>
<accession>A0A553BKB5</accession>
<dbReference type="Proteomes" id="UP000318669">
    <property type="component" value="Unassembled WGS sequence"/>
</dbReference>
<dbReference type="Proteomes" id="UP000318528">
    <property type="component" value="Unassembled WGS sequence"/>
</dbReference>
<gene>
    <name evidence="2" type="ORF">FNW11_10765</name>
    <name evidence="1" type="ORF">FNW12_07095</name>
</gene>
<evidence type="ECO:0000313" key="2">
    <source>
        <dbReference type="EMBL" id="TRX08696.1"/>
    </source>
</evidence>
<proteinExistence type="predicted"/>
<dbReference type="EMBL" id="VJZL01000018">
    <property type="protein sequence ID" value="TRX08696.1"/>
    <property type="molecule type" value="Genomic_DNA"/>
</dbReference>
<protein>
    <submittedName>
        <fullName evidence="2">Uncharacterized protein</fullName>
    </submittedName>
</protein>
<reference evidence="3 4" key="1">
    <citation type="submission" date="2019-07" db="EMBL/GenBank/DDBJ databases">
        <title>Novel species of Flavobacterium.</title>
        <authorList>
            <person name="Liu Q."/>
            <person name="Xin Y.-H."/>
        </authorList>
    </citation>
    <scope>NUCLEOTIDE SEQUENCE [LARGE SCALE GENOMIC DNA]</scope>
    <source>
        <strain evidence="1 3">GSP39</strain>
        <strain evidence="2 4">GSR22</strain>
    </source>
</reference>
<comment type="caution">
    <text evidence="2">The sequence shown here is derived from an EMBL/GenBank/DDBJ whole genome shotgun (WGS) entry which is preliminary data.</text>
</comment>
<dbReference type="AlphaFoldDB" id="A0A553BKB5"/>
<name>A0A553BKB5_9FLAO</name>
<evidence type="ECO:0000313" key="1">
    <source>
        <dbReference type="EMBL" id="TRX07165.1"/>
    </source>
</evidence>
<sequence length="78" mass="9050">MSTLEIKLEIFDKLKEVEDISLLKKIQKLLKSIPAETSYILSEAEIEILEMSEEDIKAGRVISQEQLDKEDLEWLSKL</sequence>
<organism evidence="2 4">
    <name type="scientific">Flavobacterium gawalongense</name>
    <dbReference type="NCBI Taxonomy" id="2594432"/>
    <lineage>
        <taxon>Bacteria</taxon>
        <taxon>Pseudomonadati</taxon>
        <taxon>Bacteroidota</taxon>
        <taxon>Flavobacteriia</taxon>
        <taxon>Flavobacteriales</taxon>
        <taxon>Flavobacteriaceae</taxon>
        <taxon>Flavobacterium</taxon>
    </lineage>
</organism>
<dbReference type="RefSeq" id="WP_143386172.1">
    <property type="nucleotide sequence ID" value="NZ_VJZL01000018.1"/>
</dbReference>